<gene>
    <name evidence="8" type="ORF">O3P69_019391</name>
</gene>
<evidence type="ECO:0000256" key="2">
    <source>
        <dbReference type="ARBA" id="ARBA00010532"/>
    </source>
</evidence>
<evidence type="ECO:0000313" key="8">
    <source>
        <dbReference type="EMBL" id="KAK8379447.1"/>
    </source>
</evidence>
<comment type="subcellular location">
    <subcellularLocation>
        <location evidence="1">Membrane</location>
    </subcellularLocation>
</comment>
<keyword evidence="6" id="KW-0325">Glycoprotein</keyword>
<reference evidence="8 9" key="1">
    <citation type="submission" date="2023-03" db="EMBL/GenBank/DDBJ databases">
        <title>High-quality genome of Scylla paramamosain provides insights in environmental adaptation.</title>
        <authorList>
            <person name="Zhang L."/>
        </authorList>
    </citation>
    <scope>NUCLEOTIDE SEQUENCE [LARGE SCALE GENOMIC DNA]</scope>
    <source>
        <strain evidence="8">LZ_2023a</strain>
        <tissue evidence="8">Muscle</tissue>
    </source>
</reference>
<dbReference type="GO" id="GO:0005044">
    <property type="term" value="F:scavenger receptor activity"/>
    <property type="evidence" value="ECO:0007669"/>
    <property type="project" value="TreeGrafter"/>
</dbReference>
<evidence type="ECO:0000256" key="6">
    <source>
        <dbReference type="ARBA" id="ARBA00023180"/>
    </source>
</evidence>
<dbReference type="EMBL" id="JARAKH010000043">
    <property type="protein sequence ID" value="KAK8379447.1"/>
    <property type="molecule type" value="Genomic_DNA"/>
</dbReference>
<protein>
    <submittedName>
        <fullName evidence="8">Uncharacterized protein</fullName>
    </submittedName>
</protein>
<dbReference type="Pfam" id="PF01130">
    <property type="entry name" value="CD36"/>
    <property type="match status" value="2"/>
</dbReference>
<dbReference type="Proteomes" id="UP001487740">
    <property type="component" value="Unassembled WGS sequence"/>
</dbReference>
<dbReference type="InterPro" id="IPR002159">
    <property type="entry name" value="CD36_fam"/>
</dbReference>
<feature type="transmembrane region" description="Helical" evidence="7">
    <location>
        <begin position="536"/>
        <end position="563"/>
    </location>
</feature>
<dbReference type="PANTHER" id="PTHR11923:SF51">
    <property type="entry name" value="LYSOSOME MEMBRANE PROTEIN 2"/>
    <property type="match status" value="1"/>
</dbReference>
<comment type="caution">
    <text evidence="8">The sequence shown here is derived from an EMBL/GenBank/DDBJ whole genome shotgun (WGS) entry which is preliminary data.</text>
</comment>
<keyword evidence="3 7" id="KW-0812">Transmembrane</keyword>
<sequence>MLPLTQVKVMTGVGATLVVLCSIFIGVFPLIFNTIVDKMLVIREDSDTFEAFVTPPIPIYMQFWLFNVTNPEEIRFNGAKPVLEQVGPYTYEEVRVKYAFDWSKEGTVSYLQNKSYIFSPELSGERRESDLITSINVLMVSLAAQASTLHPVLLLLLELAFLRFSEKLFIRKPVGDLLFKGYPQPLLAEVTKIFGDPMGNNGRFGIFYPLASHVFQGRQDLISSTIWTQLEASLDLFETHEAGDILFYGYDLPAFNFDFSGLGNLVPKLDETEGWSGTLADIMDQMGFQDIPQVVLDNKLALLLGVNNTDDKVYEVKTGSDGMGDFMNIQSWNGSSTLHYWKGEGAQYCNMINGTDGSQYPPRLTRDSVLRIYTSELCRSLYLTYEKDLYHHGIPVYRYVPPREVLEDPEVNHDNLCYCVPDRDHCLGAGMLSLQPCLGLPLVLSTPHFYQGDEKELAKLVGLNPTKSEHETTIDVEPRTGVAMYAAKKMQLNIPLKRYGNLPSFKNVPEVIFPILWVNESANVDADMSQEVRNAVFVPFVVVDAICGSLIAVGALLLVLSGFRFLHIKPRYSFTALHSNTAPEACSVKVKPLVITRSAEQDKL</sequence>
<dbReference type="GO" id="GO:0016020">
    <property type="term" value="C:membrane"/>
    <property type="evidence" value="ECO:0007669"/>
    <property type="project" value="UniProtKB-SubCell"/>
</dbReference>
<proteinExistence type="inferred from homology"/>
<dbReference type="PRINTS" id="PR01609">
    <property type="entry name" value="CD36FAMILY"/>
</dbReference>
<evidence type="ECO:0000313" key="9">
    <source>
        <dbReference type="Proteomes" id="UP001487740"/>
    </source>
</evidence>
<evidence type="ECO:0000256" key="7">
    <source>
        <dbReference type="SAM" id="Phobius"/>
    </source>
</evidence>
<keyword evidence="4 7" id="KW-1133">Transmembrane helix</keyword>
<evidence type="ECO:0000256" key="4">
    <source>
        <dbReference type="ARBA" id="ARBA00022989"/>
    </source>
</evidence>
<evidence type="ECO:0000256" key="5">
    <source>
        <dbReference type="ARBA" id="ARBA00023136"/>
    </source>
</evidence>
<keyword evidence="5 7" id="KW-0472">Membrane</keyword>
<organism evidence="8 9">
    <name type="scientific">Scylla paramamosain</name>
    <name type="common">Mud crab</name>
    <dbReference type="NCBI Taxonomy" id="85552"/>
    <lineage>
        <taxon>Eukaryota</taxon>
        <taxon>Metazoa</taxon>
        <taxon>Ecdysozoa</taxon>
        <taxon>Arthropoda</taxon>
        <taxon>Crustacea</taxon>
        <taxon>Multicrustacea</taxon>
        <taxon>Malacostraca</taxon>
        <taxon>Eumalacostraca</taxon>
        <taxon>Eucarida</taxon>
        <taxon>Decapoda</taxon>
        <taxon>Pleocyemata</taxon>
        <taxon>Brachyura</taxon>
        <taxon>Eubrachyura</taxon>
        <taxon>Portunoidea</taxon>
        <taxon>Portunidae</taxon>
        <taxon>Portuninae</taxon>
        <taxon>Scylla</taxon>
    </lineage>
</organism>
<dbReference type="AlphaFoldDB" id="A0AAW0SZP7"/>
<feature type="transmembrane region" description="Helical" evidence="7">
    <location>
        <begin position="12"/>
        <end position="36"/>
    </location>
</feature>
<accession>A0AAW0SZP7</accession>
<name>A0AAW0SZP7_SCYPA</name>
<keyword evidence="9" id="KW-1185">Reference proteome</keyword>
<dbReference type="PANTHER" id="PTHR11923">
    <property type="entry name" value="SCAVENGER RECEPTOR CLASS B TYPE-1 SR-B1"/>
    <property type="match status" value="1"/>
</dbReference>
<evidence type="ECO:0000256" key="1">
    <source>
        <dbReference type="ARBA" id="ARBA00004370"/>
    </source>
</evidence>
<comment type="similarity">
    <text evidence="2">Belongs to the CD36 family.</text>
</comment>
<evidence type="ECO:0000256" key="3">
    <source>
        <dbReference type="ARBA" id="ARBA00022692"/>
    </source>
</evidence>
<dbReference type="GO" id="GO:0005737">
    <property type="term" value="C:cytoplasm"/>
    <property type="evidence" value="ECO:0007669"/>
    <property type="project" value="TreeGrafter"/>
</dbReference>